<comment type="caution">
    <text evidence="2">The sequence shown here is derived from an EMBL/GenBank/DDBJ whole genome shotgun (WGS) entry which is preliminary data.</text>
</comment>
<feature type="coiled-coil region" evidence="1">
    <location>
        <begin position="71"/>
        <end position="105"/>
    </location>
</feature>
<dbReference type="PANTHER" id="PTHR36037">
    <property type="entry name" value="RNA-DIRECTED DNA POLYMERASE (REVERSE TRANSCRIPTASE)-RELATED FAMILY PROTEIN"/>
    <property type="match status" value="1"/>
</dbReference>
<sequence>MMSEPSSTISSQLIDLNVLQSRIADLRNVDENSELGGWEVEKLLNDVGFELESKIDWISSEWLSDLSSLSREDLDEILGQLNKELSEVEGENVSVEHEIEELQRRCVEDYDKLDTELEKSRCLLEFIESRNEGANRNTQIGLSSLADGRANSSNEHNSNFKILESNHQIERKKTTLKSLQDLDSNLKRFEAVEKIEEAFTGVKVVEIEGNNIRLSLKTYIPYFETVLHKQDIESIIEPLELNHELMIEIIDDAWELKNAEIFPNDLYIGDILDATKAFRQHCSAFSFVETRSSFELLVRRVQDRIALSSLRRFVVKHANNSRLSFEYLDREDTIVAHMVGGIDAFIKLPQGWPLSDLALELISLKSTSQYSKEISLSFLCKILEMVNSLNAVTRHNISTFGDSIEEILMQQMRGELHPNSVTSK</sequence>
<evidence type="ECO:0000313" key="3">
    <source>
        <dbReference type="Proteomes" id="UP001567538"/>
    </source>
</evidence>
<dbReference type="EMBL" id="JBEAFC010000007">
    <property type="protein sequence ID" value="KAL1548429.1"/>
    <property type="molecule type" value="Genomic_DNA"/>
</dbReference>
<keyword evidence="1" id="KW-0175">Coiled coil</keyword>
<evidence type="ECO:0000313" key="2">
    <source>
        <dbReference type="EMBL" id="KAL1548429.1"/>
    </source>
</evidence>
<reference evidence="2 3" key="1">
    <citation type="submission" date="2024-06" db="EMBL/GenBank/DDBJ databases">
        <title>A chromosome level genome sequence of Diviner's sage (Salvia divinorum).</title>
        <authorList>
            <person name="Ford S.A."/>
            <person name="Ro D.-K."/>
            <person name="Ness R.W."/>
            <person name="Phillips M.A."/>
        </authorList>
    </citation>
    <scope>NUCLEOTIDE SEQUENCE [LARGE SCALE GENOMIC DNA]</scope>
    <source>
        <strain evidence="2">SAF-2024a</strain>
        <tissue evidence="2">Leaf</tissue>
    </source>
</reference>
<dbReference type="AlphaFoldDB" id="A0ABD1GWR7"/>
<dbReference type="PANTHER" id="PTHR36037:SF1">
    <property type="entry name" value="RNA-DIRECTED DNA POLYMERASE (REVERSE TRANSCRIPTASE)-RELATED FAMILY PROTEIN"/>
    <property type="match status" value="1"/>
</dbReference>
<protein>
    <recommendedName>
        <fullName evidence="4">BTB domain-containing protein</fullName>
    </recommendedName>
</protein>
<evidence type="ECO:0000256" key="1">
    <source>
        <dbReference type="SAM" id="Coils"/>
    </source>
</evidence>
<name>A0ABD1GWR7_SALDI</name>
<proteinExistence type="predicted"/>
<accession>A0ABD1GWR7</accession>
<evidence type="ECO:0008006" key="4">
    <source>
        <dbReference type="Google" id="ProtNLM"/>
    </source>
</evidence>
<dbReference type="Proteomes" id="UP001567538">
    <property type="component" value="Unassembled WGS sequence"/>
</dbReference>
<keyword evidence="3" id="KW-1185">Reference proteome</keyword>
<organism evidence="2 3">
    <name type="scientific">Salvia divinorum</name>
    <name type="common">Maria pastora</name>
    <name type="synonym">Diviner's sage</name>
    <dbReference type="NCBI Taxonomy" id="28513"/>
    <lineage>
        <taxon>Eukaryota</taxon>
        <taxon>Viridiplantae</taxon>
        <taxon>Streptophyta</taxon>
        <taxon>Embryophyta</taxon>
        <taxon>Tracheophyta</taxon>
        <taxon>Spermatophyta</taxon>
        <taxon>Magnoliopsida</taxon>
        <taxon>eudicotyledons</taxon>
        <taxon>Gunneridae</taxon>
        <taxon>Pentapetalae</taxon>
        <taxon>asterids</taxon>
        <taxon>lamiids</taxon>
        <taxon>Lamiales</taxon>
        <taxon>Lamiaceae</taxon>
        <taxon>Nepetoideae</taxon>
        <taxon>Mentheae</taxon>
        <taxon>Salviinae</taxon>
        <taxon>Salvia</taxon>
        <taxon>Salvia subgen. Calosphace</taxon>
    </lineage>
</organism>
<gene>
    <name evidence="2" type="ORF">AAHA92_16661</name>
</gene>